<name>A0A1G9UMS5_9ACTN</name>
<sequence length="108" mass="11979">MSVVSFPGQPDPAPIGPTTAIAVDRFLDSITAATTRAGYAESLTRLLAVARPRALDQAADYRDPTPAEWAEFEQHFQLRRVALGDCFRPYGTPYVHEHANDLHFIPTR</sequence>
<protein>
    <submittedName>
        <fullName evidence="1">Uncharacterized protein</fullName>
    </submittedName>
</protein>
<dbReference type="EMBL" id="FNDJ01000049">
    <property type="protein sequence ID" value="SDM61144.1"/>
    <property type="molecule type" value="Genomic_DNA"/>
</dbReference>
<keyword evidence="2" id="KW-1185">Reference proteome</keyword>
<proteinExistence type="predicted"/>
<dbReference type="AlphaFoldDB" id="A0A1G9UMS5"/>
<evidence type="ECO:0000313" key="1">
    <source>
        <dbReference type="EMBL" id="SDM61144.1"/>
    </source>
</evidence>
<dbReference type="STRING" id="633440.SAMN05421869_14922"/>
<dbReference type="RefSeq" id="WP_090947016.1">
    <property type="nucleotide sequence ID" value="NZ_FNDJ01000049.1"/>
</dbReference>
<dbReference type="Proteomes" id="UP000199202">
    <property type="component" value="Unassembled WGS sequence"/>
</dbReference>
<reference evidence="1 2" key="1">
    <citation type="submission" date="2016-10" db="EMBL/GenBank/DDBJ databases">
        <authorList>
            <person name="de Groot N.N."/>
        </authorList>
    </citation>
    <scope>NUCLEOTIDE SEQUENCE [LARGE SCALE GENOMIC DNA]</scope>
    <source>
        <strain evidence="1 2">CGMCC 4.6533</strain>
    </source>
</reference>
<organism evidence="1 2">
    <name type="scientific">Nonomuraea jiangxiensis</name>
    <dbReference type="NCBI Taxonomy" id="633440"/>
    <lineage>
        <taxon>Bacteria</taxon>
        <taxon>Bacillati</taxon>
        <taxon>Actinomycetota</taxon>
        <taxon>Actinomycetes</taxon>
        <taxon>Streptosporangiales</taxon>
        <taxon>Streptosporangiaceae</taxon>
        <taxon>Nonomuraea</taxon>
    </lineage>
</organism>
<evidence type="ECO:0000313" key="2">
    <source>
        <dbReference type="Proteomes" id="UP000199202"/>
    </source>
</evidence>
<gene>
    <name evidence="1" type="ORF">SAMN05421869_14922</name>
</gene>
<dbReference type="OrthoDB" id="3522542at2"/>
<accession>A0A1G9UMS5</accession>